<keyword evidence="5" id="KW-0418">Kinase</keyword>
<dbReference type="PANTHER" id="PTHR43711">
    <property type="entry name" value="TWO-COMPONENT HISTIDINE KINASE"/>
    <property type="match status" value="1"/>
</dbReference>
<evidence type="ECO:0000256" key="8">
    <source>
        <dbReference type="SAM" id="SignalP"/>
    </source>
</evidence>
<keyword evidence="3" id="KW-0597">Phosphoprotein</keyword>
<keyword evidence="7" id="KW-1133">Transmembrane helix</keyword>
<keyword evidence="12" id="KW-1185">Reference proteome</keyword>
<keyword evidence="7" id="KW-0472">Membrane</keyword>
<evidence type="ECO:0000256" key="4">
    <source>
        <dbReference type="ARBA" id="ARBA00022679"/>
    </source>
</evidence>
<dbReference type="Pfam" id="PF00512">
    <property type="entry name" value="HisKA"/>
    <property type="match status" value="1"/>
</dbReference>
<evidence type="ECO:0000256" key="6">
    <source>
        <dbReference type="ARBA" id="ARBA00023012"/>
    </source>
</evidence>
<dbReference type="SUPFAM" id="SSF55874">
    <property type="entry name" value="ATPase domain of HSP90 chaperone/DNA topoisomerase II/histidine kinase"/>
    <property type="match status" value="1"/>
</dbReference>
<keyword evidence="4" id="KW-0808">Transferase</keyword>
<dbReference type="InterPro" id="IPR036890">
    <property type="entry name" value="HATPase_C_sf"/>
</dbReference>
<feature type="transmembrane region" description="Helical" evidence="7">
    <location>
        <begin position="259"/>
        <end position="279"/>
    </location>
</feature>
<dbReference type="GO" id="GO:0000155">
    <property type="term" value="F:phosphorelay sensor kinase activity"/>
    <property type="evidence" value="ECO:0007669"/>
    <property type="project" value="InterPro"/>
</dbReference>
<sequence>MVPPGGGRRVRMGRAVLPAILLAALLAVATGSAKADPVPIDGQSRIPLTSFETFLDPDRALTIADVRGEAATRFVAASPRMRDHSQGFTSDALWLRVELDVAETAAGRYFLTLDVPNFDQLDVWNSWSGAGALSAALGDRIAMAVPNRVNTAVLDLPAGRHTLWMRAVTTGAMVLPLELWRPEALWVAEQGRIQLHTTLTAVAALLGMTALALGTALSSLALVFYAGAVLSTAVHFMAMNGLDMMMLETHLFPGNDNPFVWRAVSGVFDAAFLLAALPLRRHARWAIPVLGALALLGVAVVVALYPFLDGYARPFVLLRPSGLTLMILAVGIAAALQCRLAGHRPATWVVVGWLVLAAGNLMAALRNAGVLPWTEATYFLPTYAPLAEMLCFGIMAVVVLRAERTRVQRVMVTALRRNEAELAERVTQRTTALAKANAALRDRESQLRRILEAAPFPILLFHADSAATLYANHRARALFSGNTTLPARLGRDLHQDPADHDRLLALLERNGSAENVEMAMRDAAGNPVWVLASLVAIDYQGLPARLLAVNDISRRRQLEQELTKAREVAEAALGLERASSETQRQFLAMISHEFRTPLSVIAVAVQSLGLAVEDETVQARLARVERAVRYMNGMIDACLLDDRFEGAGLVLRTGALDLTGLVRDTADAAQAASPGHAVRIRAETLPGMTGDAPLLGIALSNLVENAVKYSPRQGAVDVVLLRDGGEAVVTVADQGKGVPEDERERIFEKYYRCAGTGRVPGAGLGLYLARRIVAAHGGTVGVRNRPDGGALFTLRLPLEPAPALGQNGAPADDGPAD</sequence>
<proteinExistence type="predicted"/>
<feature type="signal peptide" evidence="8">
    <location>
        <begin position="1"/>
        <end position="35"/>
    </location>
</feature>
<dbReference type="Gene3D" id="3.30.450.20">
    <property type="entry name" value="PAS domain"/>
    <property type="match status" value="1"/>
</dbReference>
<gene>
    <name evidence="11" type="ORF">EJ913_27320</name>
</gene>
<dbReference type="SUPFAM" id="SSF55785">
    <property type="entry name" value="PYP-like sensor domain (PAS domain)"/>
    <property type="match status" value="1"/>
</dbReference>
<dbReference type="AlphaFoldDB" id="A0A3S0WVH0"/>
<dbReference type="InterPro" id="IPR011622">
    <property type="entry name" value="7TMR_DISM_rcpt_extracell_dom2"/>
</dbReference>
<organism evidence="11 12">
    <name type="scientific">Azospirillum doebereinerae</name>
    <dbReference type="NCBI Taxonomy" id="92933"/>
    <lineage>
        <taxon>Bacteria</taxon>
        <taxon>Pseudomonadati</taxon>
        <taxon>Pseudomonadota</taxon>
        <taxon>Alphaproteobacteria</taxon>
        <taxon>Rhodospirillales</taxon>
        <taxon>Azospirillaceae</taxon>
        <taxon>Azospirillum</taxon>
    </lineage>
</organism>
<feature type="transmembrane region" description="Helical" evidence="7">
    <location>
        <begin position="348"/>
        <end position="366"/>
    </location>
</feature>
<comment type="caution">
    <text evidence="11">The sequence shown here is derived from an EMBL/GenBank/DDBJ whole genome shotgun (WGS) entry which is preliminary data.</text>
</comment>
<dbReference type="InterPro" id="IPR011623">
    <property type="entry name" value="7TMR_DISM_rcpt_extracell_dom1"/>
</dbReference>
<dbReference type="InterPro" id="IPR050736">
    <property type="entry name" value="Sensor_HK_Regulatory"/>
</dbReference>
<dbReference type="PANTHER" id="PTHR43711:SF1">
    <property type="entry name" value="HISTIDINE KINASE 1"/>
    <property type="match status" value="1"/>
</dbReference>
<evidence type="ECO:0000313" key="11">
    <source>
        <dbReference type="EMBL" id="RUQ63920.1"/>
    </source>
</evidence>
<dbReference type="SMART" id="SM00387">
    <property type="entry name" value="HATPase_c"/>
    <property type="match status" value="1"/>
</dbReference>
<keyword evidence="6" id="KW-0902">Two-component regulatory system</keyword>
<reference evidence="11 12" key="1">
    <citation type="submission" date="2018-12" db="EMBL/GenBank/DDBJ databases">
        <authorList>
            <person name="Yang Y."/>
        </authorList>
    </citation>
    <scope>NUCLEOTIDE SEQUENCE [LARGE SCALE GENOMIC DNA]</scope>
    <source>
        <strain evidence="11 12">GSF71</strain>
    </source>
</reference>
<dbReference type="OrthoDB" id="9806130at2"/>
<dbReference type="PRINTS" id="PR00344">
    <property type="entry name" value="BCTRLSENSOR"/>
</dbReference>
<feature type="transmembrane region" description="Helical" evidence="7">
    <location>
        <begin position="378"/>
        <end position="400"/>
    </location>
</feature>
<dbReference type="InterPro" id="IPR036097">
    <property type="entry name" value="HisK_dim/P_sf"/>
</dbReference>
<dbReference type="InterPro" id="IPR003594">
    <property type="entry name" value="HATPase_dom"/>
</dbReference>
<dbReference type="InterPro" id="IPR004358">
    <property type="entry name" value="Sig_transdc_His_kin-like_C"/>
</dbReference>
<keyword evidence="7" id="KW-0812">Transmembrane</keyword>
<dbReference type="InterPro" id="IPR035965">
    <property type="entry name" value="PAS-like_dom_sf"/>
</dbReference>
<dbReference type="Gene3D" id="2.60.40.2380">
    <property type="match status" value="1"/>
</dbReference>
<dbReference type="CDD" id="cd00075">
    <property type="entry name" value="HATPase"/>
    <property type="match status" value="1"/>
</dbReference>
<evidence type="ECO:0000256" key="3">
    <source>
        <dbReference type="ARBA" id="ARBA00022553"/>
    </source>
</evidence>
<dbReference type="Gene3D" id="1.10.287.130">
    <property type="match status" value="1"/>
</dbReference>
<dbReference type="SMART" id="SM00388">
    <property type="entry name" value="HisKA"/>
    <property type="match status" value="1"/>
</dbReference>
<dbReference type="InterPro" id="IPR003661">
    <property type="entry name" value="HisK_dim/P_dom"/>
</dbReference>
<dbReference type="PROSITE" id="PS50113">
    <property type="entry name" value="PAC"/>
    <property type="match status" value="1"/>
</dbReference>
<evidence type="ECO:0000256" key="7">
    <source>
        <dbReference type="SAM" id="Phobius"/>
    </source>
</evidence>
<dbReference type="CDD" id="cd00082">
    <property type="entry name" value="HisKA"/>
    <property type="match status" value="1"/>
</dbReference>
<dbReference type="Pfam" id="PF02518">
    <property type="entry name" value="HATPase_c"/>
    <property type="match status" value="1"/>
</dbReference>
<dbReference type="InterPro" id="IPR005467">
    <property type="entry name" value="His_kinase_dom"/>
</dbReference>
<dbReference type="PROSITE" id="PS50109">
    <property type="entry name" value="HIS_KIN"/>
    <property type="match status" value="1"/>
</dbReference>
<evidence type="ECO:0000259" key="10">
    <source>
        <dbReference type="PROSITE" id="PS50113"/>
    </source>
</evidence>
<dbReference type="InterPro" id="IPR000700">
    <property type="entry name" value="PAS-assoc_C"/>
</dbReference>
<keyword evidence="8" id="KW-0732">Signal</keyword>
<evidence type="ECO:0000259" key="9">
    <source>
        <dbReference type="PROSITE" id="PS50109"/>
    </source>
</evidence>
<evidence type="ECO:0000256" key="2">
    <source>
        <dbReference type="ARBA" id="ARBA00012438"/>
    </source>
</evidence>
<comment type="catalytic activity">
    <reaction evidence="1">
        <text>ATP + protein L-histidine = ADP + protein N-phospho-L-histidine.</text>
        <dbReference type="EC" id="2.7.13.3"/>
    </reaction>
</comment>
<accession>A0A3S0WVH0</accession>
<dbReference type="Pfam" id="PF07696">
    <property type="entry name" value="7TMR-DISMED2"/>
    <property type="match status" value="1"/>
</dbReference>
<evidence type="ECO:0000256" key="5">
    <source>
        <dbReference type="ARBA" id="ARBA00022777"/>
    </source>
</evidence>
<dbReference type="EMBL" id="RZIJ01000032">
    <property type="protein sequence ID" value="RUQ63920.1"/>
    <property type="molecule type" value="Genomic_DNA"/>
</dbReference>
<feature type="domain" description="PAC" evidence="10">
    <location>
        <begin position="514"/>
        <end position="564"/>
    </location>
</feature>
<dbReference type="Gene3D" id="3.30.565.10">
    <property type="entry name" value="Histidine kinase-like ATPase, C-terminal domain"/>
    <property type="match status" value="1"/>
</dbReference>
<dbReference type="Proteomes" id="UP000280346">
    <property type="component" value="Unassembled WGS sequence"/>
</dbReference>
<dbReference type="Pfam" id="PF07695">
    <property type="entry name" value="7TMR-DISM_7TM"/>
    <property type="match status" value="1"/>
</dbReference>
<name>A0A3S0WVH0_9PROT</name>
<dbReference type="SUPFAM" id="SSF47384">
    <property type="entry name" value="Homodimeric domain of signal transducing histidine kinase"/>
    <property type="match status" value="1"/>
</dbReference>
<feature type="domain" description="Histidine kinase" evidence="9">
    <location>
        <begin position="589"/>
        <end position="800"/>
    </location>
</feature>
<evidence type="ECO:0000256" key="1">
    <source>
        <dbReference type="ARBA" id="ARBA00000085"/>
    </source>
</evidence>
<feature type="chain" id="PRO_5018523522" description="histidine kinase" evidence="8">
    <location>
        <begin position="36"/>
        <end position="817"/>
    </location>
</feature>
<evidence type="ECO:0000313" key="12">
    <source>
        <dbReference type="Proteomes" id="UP000280346"/>
    </source>
</evidence>
<feature type="transmembrane region" description="Helical" evidence="7">
    <location>
        <begin position="286"/>
        <end position="305"/>
    </location>
</feature>
<feature type="transmembrane region" description="Helical" evidence="7">
    <location>
        <begin position="220"/>
        <end position="239"/>
    </location>
</feature>
<dbReference type="EC" id="2.7.13.3" evidence="2"/>
<protein>
    <recommendedName>
        <fullName evidence="2">histidine kinase</fullName>
        <ecNumber evidence="2">2.7.13.3</ecNumber>
    </recommendedName>
</protein>
<feature type="transmembrane region" description="Helical" evidence="7">
    <location>
        <begin position="317"/>
        <end position="336"/>
    </location>
</feature>